<dbReference type="InterPro" id="IPR052016">
    <property type="entry name" value="Bact_Sigma-Reg"/>
</dbReference>
<dbReference type="InterPro" id="IPR001932">
    <property type="entry name" value="PPM-type_phosphatase-like_dom"/>
</dbReference>
<dbReference type="SUPFAM" id="SSF81606">
    <property type="entry name" value="PP2C-like"/>
    <property type="match status" value="1"/>
</dbReference>
<dbReference type="GO" id="GO:0016791">
    <property type="term" value="F:phosphatase activity"/>
    <property type="evidence" value="ECO:0007669"/>
    <property type="project" value="TreeGrafter"/>
</dbReference>
<dbReference type="Gene3D" id="3.60.40.10">
    <property type="entry name" value="PPM-type phosphatase domain"/>
    <property type="match status" value="1"/>
</dbReference>
<gene>
    <name evidence="4" type="ORF">FEF65_05255</name>
</gene>
<feature type="transmembrane region" description="Helical" evidence="2">
    <location>
        <begin position="95"/>
        <end position="118"/>
    </location>
</feature>
<feature type="transmembrane region" description="Helical" evidence="2">
    <location>
        <begin position="188"/>
        <end position="208"/>
    </location>
</feature>
<dbReference type="PROSITE" id="PS50885">
    <property type="entry name" value="HAMP"/>
    <property type="match status" value="1"/>
</dbReference>
<sequence length="541" mass="59540">MLQHTFIKFVRHLWPLLLVFASGQLMMRVTGNSEALAISPLLSLADSAVFLIVFGTAAWQSCSLLNRCMLNASPEKSSVRVETLMADFPWRVLKLFSIAGGCFALYLLAAVSLSAIAGERDLTVSMLITLMLNFGFGAAVLAPSLAVSNAIVFTVNLRLHLSESGLFQGHLADGHSFRQFTSASHRPWLVFMVTGLMPTLILSIYVYLGLYGDQASRHFILQQALVLLVMSVSASMLLVWTISHTLKQVTNELESGLKRLADGSYDRYVPVLMDDEFGDLALGLNTAMRGMRERESLKDSLEIAAEIQQGLLPKFAPVIPGYQLQGFQQTCYSVGGDYYDYIELEDGRVWLMIADVSGKGYPAALTMANLQAMLRGLATLNWPIEAAATYLNDALCETLTAGRFVTLFMGKLQPQSNALIWVNAGHVPPLLCGESRVEPLLATAPPMGLVKGVSYHVTRTTLDAGNTLLCYTDGVTESSSRTGRERFGEQRLRQWLLEQGNGELNQLPRALLARLNAFGRSEQDDDLTLLCVRRNAKKQEK</sequence>
<reference evidence="4 5" key="1">
    <citation type="journal article" date="2019" name="Appl. Environ. Microbiol.">
        <title>Environmental Evidence and Genomic Insight of Iron-oxidizing Bacteria Preference Towards More Corrosion Resistant Stainless Steel at Higher Salinities.</title>
        <authorList>
            <person name="Garrison C.E."/>
            <person name="Price K.A."/>
            <person name="Field E.K."/>
        </authorList>
    </citation>
    <scope>NUCLEOTIDE SEQUENCE [LARGE SCALE GENOMIC DNA]</scope>
    <source>
        <strain evidence="4 5">P3</strain>
    </source>
</reference>
<dbReference type="Pfam" id="PF07228">
    <property type="entry name" value="SpoIIE"/>
    <property type="match status" value="1"/>
</dbReference>
<dbReference type="InterPro" id="IPR003660">
    <property type="entry name" value="HAMP_dom"/>
</dbReference>
<dbReference type="AlphaFoldDB" id="A0A5R9GUD6"/>
<dbReference type="EMBL" id="VBRY01000004">
    <property type="protein sequence ID" value="TLS67857.1"/>
    <property type="molecule type" value="Genomic_DNA"/>
</dbReference>
<dbReference type="InterPro" id="IPR036457">
    <property type="entry name" value="PPM-type-like_dom_sf"/>
</dbReference>
<feature type="transmembrane region" description="Helical" evidence="2">
    <location>
        <begin position="37"/>
        <end position="59"/>
    </location>
</feature>
<dbReference type="Proteomes" id="UP000306585">
    <property type="component" value="Unassembled WGS sequence"/>
</dbReference>
<dbReference type="SMART" id="SM00331">
    <property type="entry name" value="PP2C_SIG"/>
    <property type="match status" value="1"/>
</dbReference>
<dbReference type="RefSeq" id="WP_138238753.1">
    <property type="nucleotide sequence ID" value="NZ_VBRY01000004.1"/>
</dbReference>
<dbReference type="CDD" id="cd06225">
    <property type="entry name" value="HAMP"/>
    <property type="match status" value="1"/>
</dbReference>
<keyword evidence="2" id="KW-0812">Transmembrane</keyword>
<protein>
    <submittedName>
        <fullName evidence="4">Serine/threonine protein phosphatase</fullName>
    </submittedName>
</protein>
<dbReference type="GO" id="GO:0016020">
    <property type="term" value="C:membrane"/>
    <property type="evidence" value="ECO:0007669"/>
    <property type="project" value="InterPro"/>
</dbReference>
<dbReference type="GO" id="GO:0007165">
    <property type="term" value="P:signal transduction"/>
    <property type="evidence" value="ECO:0007669"/>
    <property type="project" value="InterPro"/>
</dbReference>
<keyword evidence="2" id="KW-0472">Membrane</keyword>
<name>A0A5R9GUD6_9PROT</name>
<keyword evidence="2" id="KW-1133">Transmembrane helix</keyword>
<feature type="domain" description="HAMP" evidence="3">
    <location>
        <begin position="244"/>
        <end position="296"/>
    </location>
</feature>
<feature type="transmembrane region" description="Helical" evidence="2">
    <location>
        <begin position="12"/>
        <end position="31"/>
    </location>
</feature>
<evidence type="ECO:0000259" key="3">
    <source>
        <dbReference type="PROSITE" id="PS50885"/>
    </source>
</evidence>
<dbReference type="PANTHER" id="PTHR43156:SF2">
    <property type="entry name" value="STAGE II SPORULATION PROTEIN E"/>
    <property type="match status" value="1"/>
</dbReference>
<evidence type="ECO:0000313" key="4">
    <source>
        <dbReference type="EMBL" id="TLS67857.1"/>
    </source>
</evidence>
<dbReference type="PANTHER" id="PTHR43156">
    <property type="entry name" value="STAGE II SPORULATION PROTEIN E-RELATED"/>
    <property type="match status" value="1"/>
</dbReference>
<evidence type="ECO:0000256" key="2">
    <source>
        <dbReference type="SAM" id="Phobius"/>
    </source>
</evidence>
<proteinExistence type="predicted"/>
<evidence type="ECO:0000313" key="5">
    <source>
        <dbReference type="Proteomes" id="UP000306585"/>
    </source>
</evidence>
<comment type="caution">
    <text evidence="4">The sequence shown here is derived from an EMBL/GenBank/DDBJ whole genome shotgun (WGS) entry which is preliminary data.</text>
</comment>
<accession>A0A5R9GUD6</accession>
<organism evidence="4 5">
    <name type="scientific">Mariprofundus erugo</name>
    <dbReference type="NCBI Taxonomy" id="2528639"/>
    <lineage>
        <taxon>Bacteria</taxon>
        <taxon>Pseudomonadati</taxon>
        <taxon>Pseudomonadota</taxon>
        <taxon>Candidatius Mariprofundia</taxon>
        <taxon>Mariprofundales</taxon>
        <taxon>Mariprofundaceae</taxon>
        <taxon>Mariprofundus</taxon>
    </lineage>
</organism>
<evidence type="ECO:0000256" key="1">
    <source>
        <dbReference type="ARBA" id="ARBA00022801"/>
    </source>
</evidence>
<feature type="transmembrane region" description="Helical" evidence="2">
    <location>
        <begin position="130"/>
        <end position="155"/>
    </location>
</feature>
<feature type="transmembrane region" description="Helical" evidence="2">
    <location>
        <begin position="220"/>
        <end position="240"/>
    </location>
</feature>
<dbReference type="Gene3D" id="6.10.340.10">
    <property type="match status" value="1"/>
</dbReference>
<dbReference type="SMART" id="SM00304">
    <property type="entry name" value="HAMP"/>
    <property type="match status" value="1"/>
</dbReference>
<keyword evidence="1" id="KW-0378">Hydrolase</keyword>
<keyword evidence="5" id="KW-1185">Reference proteome</keyword>